<accession>A0A6A6WG94</accession>
<name>A0A6A6WG94_9PEZI</name>
<dbReference type="GeneID" id="54484580"/>
<dbReference type="Proteomes" id="UP000799437">
    <property type="component" value="Unassembled WGS sequence"/>
</dbReference>
<reference evidence="2" key="1">
    <citation type="journal article" date="2020" name="Stud. Mycol.">
        <title>101 Dothideomycetes genomes: a test case for predicting lifestyles and emergence of pathogens.</title>
        <authorList>
            <person name="Haridas S."/>
            <person name="Albert R."/>
            <person name="Binder M."/>
            <person name="Bloem J."/>
            <person name="Labutti K."/>
            <person name="Salamov A."/>
            <person name="Andreopoulos B."/>
            <person name="Baker S."/>
            <person name="Barry K."/>
            <person name="Bills G."/>
            <person name="Bluhm B."/>
            <person name="Cannon C."/>
            <person name="Castanera R."/>
            <person name="Culley D."/>
            <person name="Daum C."/>
            <person name="Ezra D."/>
            <person name="Gonzalez J."/>
            <person name="Henrissat B."/>
            <person name="Kuo A."/>
            <person name="Liang C."/>
            <person name="Lipzen A."/>
            <person name="Lutzoni F."/>
            <person name="Magnuson J."/>
            <person name="Mondo S."/>
            <person name="Nolan M."/>
            <person name="Ohm R."/>
            <person name="Pangilinan J."/>
            <person name="Park H.-J."/>
            <person name="Ramirez L."/>
            <person name="Alfaro M."/>
            <person name="Sun H."/>
            <person name="Tritt A."/>
            <person name="Yoshinaga Y."/>
            <person name="Zwiers L.-H."/>
            <person name="Turgeon B."/>
            <person name="Goodwin S."/>
            <person name="Spatafora J."/>
            <person name="Crous P."/>
            <person name="Grigoriev I."/>
        </authorList>
    </citation>
    <scope>NUCLEOTIDE SEQUENCE</scope>
    <source>
        <strain evidence="2">CBS 121739</strain>
    </source>
</reference>
<feature type="transmembrane region" description="Helical" evidence="1">
    <location>
        <begin position="37"/>
        <end position="60"/>
    </location>
</feature>
<sequence length="80" mass="9296">MRPRWIDKKLEASPPQGEYAQIKPVDVYLAAYQQQDLLTMLLSILHTVLALTEYLIGTLIDPLLTSGYYLRYHDLYLARL</sequence>
<dbReference type="RefSeq" id="XP_033602612.1">
    <property type="nucleotide sequence ID" value="XM_033743526.1"/>
</dbReference>
<dbReference type="EMBL" id="ML996568">
    <property type="protein sequence ID" value="KAF2760161.1"/>
    <property type="molecule type" value="Genomic_DNA"/>
</dbReference>
<proteinExistence type="predicted"/>
<keyword evidence="1" id="KW-0472">Membrane</keyword>
<gene>
    <name evidence="2" type="ORF">EJ05DRAFT_474065</name>
</gene>
<evidence type="ECO:0000313" key="3">
    <source>
        <dbReference type="Proteomes" id="UP000799437"/>
    </source>
</evidence>
<feature type="non-terminal residue" evidence="2">
    <location>
        <position position="80"/>
    </location>
</feature>
<keyword evidence="1" id="KW-1133">Transmembrane helix</keyword>
<evidence type="ECO:0000256" key="1">
    <source>
        <dbReference type="SAM" id="Phobius"/>
    </source>
</evidence>
<organism evidence="2 3">
    <name type="scientific">Pseudovirgaria hyperparasitica</name>
    <dbReference type="NCBI Taxonomy" id="470096"/>
    <lineage>
        <taxon>Eukaryota</taxon>
        <taxon>Fungi</taxon>
        <taxon>Dikarya</taxon>
        <taxon>Ascomycota</taxon>
        <taxon>Pezizomycotina</taxon>
        <taxon>Dothideomycetes</taxon>
        <taxon>Dothideomycetes incertae sedis</taxon>
        <taxon>Acrospermales</taxon>
        <taxon>Acrospermaceae</taxon>
        <taxon>Pseudovirgaria</taxon>
    </lineage>
</organism>
<protein>
    <submittedName>
        <fullName evidence="2">Uncharacterized protein</fullName>
    </submittedName>
</protein>
<keyword evidence="3" id="KW-1185">Reference proteome</keyword>
<evidence type="ECO:0000313" key="2">
    <source>
        <dbReference type="EMBL" id="KAF2760161.1"/>
    </source>
</evidence>
<dbReference type="AlphaFoldDB" id="A0A6A6WG94"/>
<keyword evidence="1" id="KW-0812">Transmembrane</keyword>